<proteinExistence type="predicted"/>
<gene>
    <name evidence="1" type="ORF">R1sor_002074</name>
</gene>
<evidence type="ECO:0000313" key="2">
    <source>
        <dbReference type="Proteomes" id="UP001633002"/>
    </source>
</evidence>
<name>A0ABD3H0V9_9MARC</name>
<keyword evidence="2" id="KW-1185">Reference proteome</keyword>
<dbReference type="AlphaFoldDB" id="A0ABD3H0V9"/>
<sequence>MESKNDTNFEDTYEDEPVFQQQAEVETLESAKGVATVLKKVFTSLMVILHTDLTPWRELMFKLVHAFSLEHQNTRRIEEQLAHLELEITCARKILEMTSWVDEYLNLTKEREQKLAAKVEALKAPLHPKGGLSTEKEEEDALQLIHEKMETVNIKLESLLGISSTSVGRESTEAACQIVAILEDAREVLSH</sequence>
<dbReference type="EMBL" id="JBJQOH010000006">
    <property type="protein sequence ID" value="KAL3684052.1"/>
    <property type="molecule type" value="Genomic_DNA"/>
</dbReference>
<dbReference type="Proteomes" id="UP001633002">
    <property type="component" value="Unassembled WGS sequence"/>
</dbReference>
<organism evidence="1 2">
    <name type="scientific">Riccia sorocarpa</name>
    <dbReference type="NCBI Taxonomy" id="122646"/>
    <lineage>
        <taxon>Eukaryota</taxon>
        <taxon>Viridiplantae</taxon>
        <taxon>Streptophyta</taxon>
        <taxon>Embryophyta</taxon>
        <taxon>Marchantiophyta</taxon>
        <taxon>Marchantiopsida</taxon>
        <taxon>Marchantiidae</taxon>
        <taxon>Marchantiales</taxon>
        <taxon>Ricciaceae</taxon>
        <taxon>Riccia</taxon>
    </lineage>
</organism>
<evidence type="ECO:0000313" key="1">
    <source>
        <dbReference type="EMBL" id="KAL3684052.1"/>
    </source>
</evidence>
<comment type="caution">
    <text evidence="1">The sequence shown here is derived from an EMBL/GenBank/DDBJ whole genome shotgun (WGS) entry which is preliminary data.</text>
</comment>
<reference evidence="1 2" key="1">
    <citation type="submission" date="2024-09" db="EMBL/GenBank/DDBJ databases">
        <title>Chromosome-scale assembly of Riccia sorocarpa.</title>
        <authorList>
            <person name="Paukszto L."/>
        </authorList>
    </citation>
    <scope>NUCLEOTIDE SEQUENCE [LARGE SCALE GENOMIC DNA]</scope>
    <source>
        <strain evidence="1">LP-2024</strain>
        <tissue evidence="1">Aerial parts of the thallus</tissue>
    </source>
</reference>
<accession>A0ABD3H0V9</accession>
<protein>
    <submittedName>
        <fullName evidence="1">Uncharacterized protein</fullName>
    </submittedName>
</protein>